<dbReference type="EMBL" id="JAWQEG010000655">
    <property type="protein sequence ID" value="KAK3886942.1"/>
    <property type="molecule type" value="Genomic_DNA"/>
</dbReference>
<dbReference type="PANTHER" id="PTHR31859:SF1">
    <property type="entry name" value="TETRATRICOPEPTIDE REPEAT PROTEIN 39C"/>
    <property type="match status" value="1"/>
</dbReference>
<name>A0AAE1KX13_PETCI</name>
<dbReference type="InterPro" id="IPR019412">
    <property type="entry name" value="IML2/TPR_39"/>
</dbReference>
<gene>
    <name evidence="1" type="ORF">Pcinc_008915</name>
</gene>
<comment type="caution">
    <text evidence="1">The sequence shown here is derived from an EMBL/GenBank/DDBJ whole genome shotgun (WGS) entry which is preliminary data.</text>
</comment>
<evidence type="ECO:0000313" key="1">
    <source>
        <dbReference type="EMBL" id="KAK3886942.1"/>
    </source>
</evidence>
<reference evidence="1" key="1">
    <citation type="submission" date="2023-10" db="EMBL/GenBank/DDBJ databases">
        <title>Genome assemblies of two species of porcelain crab, Petrolisthes cinctipes and Petrolisthes manimaculis (Anomura: Porcellanidae).</title>
        <authorList>
            <person name="Angst P."/>
        </authorList>
    </citation>
    <scope>NUCLEOTIDE SEQUENCE</scope>
    <source>
        <strain evidence="1">PB745_01</strain>
        <tissue evidence="1">Gill</tissue>
    </source>
</reference>
<keyword evidence="2" id="KW-1185">Reference proteome</keyword>
<dbReference type="Proteomes" id="UP001286313">
    <property type="component" value="Unassembled WGS sequence"/>
</dbReference>
<accession>A0AAE1KX13</accession>
<dbReference type="PANTHER" id="PTHR31859">
    <property type="entry name" value="TETRATRICOPEPTIDE REPEAT PROTEIN 39 FAMILY MEMBER"/>
    <property type="match status" value="1"/>
</dbReference>
<evidence type="ECO:0000313" key="2">
    <source>
        <dbReference type="Proteomes" id="UP001286313"/>
    </source>
</evidence>
<protein>
    <submittedName>
        <fullName evidence="1">Uncharacterized protein</fullName>
    </submittedName>
</protein>
<dbReference type="AlphaFoldDB" id="A0AAE1KX13"/>
<proteinExistence type="predicted"/>
<sequence>MGECGELDGLRHLIWGALLDTLAQPPPATARHLRRSVALGPACPDEPCIPAFALYELGVLLCSQEESVEEGRKCLEEVRDNYRGYDFENRLSVRVHAALRNFS</sequence>
<dbReference type="GO" id="GO:0060271">
    <property type="term" value="P:cilium assembly"/>
    <property type="evidence" value="ECO:0007669"/>
    <property type="project" value="TreeGrafter"/>
</dbReference>
<organism evidence="1 2">
    <name type="scientific">Petrolisthes cinctipes</name>
    <name type="common">Flat porcelain crab</name>
    <dbReference type="NCBI Taxonomy" id="88211"/>
    <lineage>
        <taxon>Eukaryota</taxon>
        <taxon>Metazoa</taxon>
        <taxon>Ecdysozoa</taxon>
        <taxon>Arthropoda</taxon>
        <taxon>Crustacea</taxon>
        <taxon>Multicrustacea</taxon>
        <taxon>Malacostraca</taxon>
        <taxon>Eumalacostraca</taxon>
        <taxon>Eucarida</taxon>
        <taxon>Decapoda</taxon>
        <taxon>Pleocyemata</taxon>
        <taxon>Anomura</taxon>
        <taxon>Galatheoidea</taxon>
        <taxon>Porcellanidae</taxon>
        <taxon>Petrolisthes</taxon>
    </lineage>
</organism>